<protein>
    <submittedName>
        <fullName evidence="2">2091_t:CDS:1</fullName>
    </submittedName>
</protein>
<dbReference type="EMBL" id="CAJVQB010014950">
    <property type="protein sequence ID" value="CAG8771611.1"/>
    <property type="molecule type" value="Genomic_DNA"/>
</dbReference>
<keyword evidence="3" id="KW-1185">Reference proteome</keyword>
<sequence length="126" mass="14149">MKLGPTPMKIDKAKVSSNSGSTKKNNRKKLMPELKENYKRKELCFKCERKGYIAHNYYSKGNKNGNKANIASTSPKINRNEAIVEMKVNREALLKADGQVQGQNTLILIDLEALKDLLTINLAQLS</sequence>
<name>A0ABN7VH70_GIGMA</name>
<comment type="caution">
    <text evidence="2">The sequence shown here is derived from an EMBL/GenBank/DDBJ whole genome shotgun (WGS) entry which is preliminary data.</text>
</comment>
<accession>A0ABN7VH70</accession>
<evidence type="ECO:0000313" key="3">
    <source>
        <dbReference type="Proteomes" id="UP000789901"/>
    </source>
</evidence>
<dbReference type="Proteomes" id="UP000789901">
    <property type="component" value="Unassembled WGS sequence"/>
</dbReference>
<feature type="region of interest" description="Disordered" evidence="1">
    <location>
        <begin position="1"/>
        <end position="33"/>
    </location>
</feature>
<gene>
    <name evidence="2" type="ORF">GMARGA_LOCUS18581</name>
</gene>
<evidence type="ECO:0000256" key="1">
    <source>
        <dbReference type="SAM" id="MobiDB-lite"/>
    </source>
</evidence>
<proteinExistence type="predicted"/>
<organism evidence="2 3">
    <name type="scientific">Gigaspora margarita</name>
    <dbReference type="NCBI Taxonomy" id="4874"/>
    <lineage>
        <taxon>Eukaryota</taxon>
        <taxon>Fungi</taxon>
        <taxon>Fungi incertae sedis</taxon>
        <taxon>Mucoromycota</taxon>
        <taxon>Glomeromycotina</taxon>
        <taxon>Glomeromycetes</taxon>
        <taxon>Diversisporales</taxon>
        <taxon>Gigasporaceae</taxon>
        <taxon>Gigaspora</taxon>
    </lineage>
</organism>
<reference evidence="2 3" key="1">
    <citation type="submission" date="2021-06" db="EMBL/GenBank/DDBJ databases">
        <authorList>
            <person name="Kallberg Y."/>
            <person name="Tangrot J."/>
            <person name="Rosling A."/>
        </authorList>
    </citation>
    <scope>NUCLEOTIDE SEQUENCE [LARGE SCALE GENOMIC DNA]</scope>
    <source>
        <strain evidence="2 3">120-4 pot B 10/14</strain>
    </source>
</reference>
<evidence type="ECO:0000313" key="2">
    <source>
        <dbReference type="EMBL" id="CAG8771611.1"/>
    </source>
</evidence>